<reference evidence="1 2" key="1">
    <citation type="submission" date="2021-01" db="EMBL/GenBank/DDBJ databases">
        <title>Whole genome shotgun sequence of Actinoplanes lobatus NBRC 12513.</title>
        <authorList>
            <person name="Komaki H."/>
            <person name="Tamura T."/>
        </authorList>
    </citation>
    <scope>NUCLEOTIDE SEQUENCE [LARGE SCALE GENOMIC DNA]</scope>
    <source>
        <strain evidence="1 2">NBRC 12513</strain>
    </source>
</reference>
<gene>
    <name evidence="1" type="ORF">Alo02nite_93020</name>
</gene>
<organism evidence="1 2">
    <name type="scientific">Actinoplanes lobatus</name>
    <dbReference type="NCBI Taxonomy" id="113568"/>
    <lineage>
        <taxon>Bacteria</taxon>
        <taxon>Bacillati</taxon>
        <taxon>Actinomycetota</taxon>
        <taxon>Actinomycetes</taxon>
        <taxon>Micromonosporales</taxon>
        <taxon>Micromonosporaceae</taxon>
        <taxon>Actinoplanes</taxon>
    </lineage>
</organism>
<dbReference type="EMBL" id="BOMP01000206">
    <property type="protein sequence ID" value="GIE46404.1"/>
    <property type="molecule type" value="Genomic_DNA"/>
</dbReference>
<accession>A0ABQ4AZK4</accession>
<dbReference type="Gene3D" id="1.10.260.40">
    <property type="entry name" value="lambda repressor-like DNA-binding domains"/>
    <property type="match status" value="1"/>
</dbReference>
<evidence type="ECO:0000313" key="1">
    <source>
        <dbReference type="EMBL" id="GIE46404.1"/>
    </source>
</evidence>
<dbReference type="InterPro" id="IPR010982">
    <property type="entry name" value="Lambda_DNA-bd_dom_sf"/>
</dbReference>
<evidence type="ECO:0008006" key="3">
    <source>
        <dbReference type="Google" id="ProtNLM"/>
    </source>
</evidence>
<keyword evidence="2" id="KW-1185">Reference proteome</keyword>
<dbReference type="RefSeq" id="WP_188127649.1">
    <property type="nucleotide sequence ID" value="NZ_BOMP01000206.1"/>
</dbReference>
<comment type="caution">
    <text evidence="1">The sequence shown here is derived from an EMBL/GenBank/DDBJ whole genome shotgun (WGS) entry which is preliminary data.</text>
</comment>
<protein>
    <recommendedName>
        <fullName evidence="3">XRE family transcriptional regulator</fullName>
    </recommendedName>
</protein>
<evidence type="ECO:0000313" key="2">
    <source>
        <dbReference type="Proteomes" id="UP000631312"/>
    </source>
</evidence>
<name>A0ABQ4AZK4_9ACTN</name>
<sequence>MPHQELTPLGELLEHARSKVLHLSVRQAAKRAGVSPTLWTQVVTGRRAGSPRPVRTTVRTVVAMALAVNVDPGEALGIAGMPSAPEAIEAIVSELHAGIEAESQVASRNLADEIERIGTLHGVTADEKIRMVNTLINIHEQRAAESGTR</sequence>
<dbReference type="Pfam" id="PF13560">
    <property type="entry name" value="HTH_31"/>
    <property type="match status" value="1"/>
</dbReference>
<dbReference type="InterPro" id="IPR001387">
    <property type="entry name" value="Cro/C1-type_HTH"/>
</dbReference>
<dbReference type="Proteomes" id="UP000631312">
    <property type="component" value="Unassembled WGS sequence"/>
</dbReference>
<dbReference type="CDD" id="cd00093">
    <property type="entry name" value="HTH_XRE"/>
    <property type="match status" value="1"/>
</dbReference>
<proteinExistence type="predicted"/>